<evidence type="ECO:0000313" key="13">
    <source>
        <dbReference type="EMBL" id="QOD55839.1"/>
    </source>
</evidence>
<organism evidence="13 15">
    <name type="scientific">Photobacterium damsela subsp. piscicida</name>
    <name type="common">Pasteurella piscicida</name>
    <dbReference type="NCBI Taxonomy" id="38294"/>
    <lineage>
        <taxon>Bacteria</taxon>
        <taxon>Pseudomonadati</taxon>
        <taxon>Pseudomonadota</taxon>
        <taxon>Gammaproteobacteria</taxon>
        <taxon>Vibrionales</taxon>
        <taxon>Vibrionaceae</taxon>
        <taxon>Photobacterium</taxon>
    </lineage>
</organism>
<dbReference type="AlphaFoldDB" id="A0A1V1VA48"/>
<dbReference type="GO" id="GO:0006935">
    <property type="term" value="P:chemotaxis"/>
    <property type="evidence" value="ECO:0007669"/>
    <property type="project" value="UniProtKB-KW"/>
</dbReference>
<reference evidence="14" key="2">
    <citation type="submission" date="2017-05" db="EMBL/GenBank/DDBJ databases">
        <title>Whole genome sequence of fish pathogenic bacteria, Photobacterium damselae subsp. piscicida, strain 91-197, isolated from hybrid striped bass (Morone sp.) in USA.</title>
        <authorList>
            <person name="Teru Y."/>
            <person name="Hikima J."/>
            <person name="Kono T."/>
            <person name="Sakai M."/>
            <person name="Takano T."/>
            <person name="Hawke J.P."/>
            <person name="Takeyama H."/>
            <person name="Aoki T."/>
        </authorList>
    </citation>
    <scope>NUCLEOTIDE SEQUENCE [LARGE SCALE GENOMIC DNA]</scope>
    <source>
        <strain evidence="14">91-197</strain>
    </source>
</reference>
<dbReference type="Pfam" id="PF04344">
    <property type="entry name" value="CheZ"/>
    <property type="match status" value="1"/>
</dbReference>
<keyword evidence="6 10" id="KW-0283">Flagellar rotation</keyword>
<dbReference type="Gene3D" id="1.10.287.500">
    <property type="entry name" value="Helix hairpin bin"/>
    <property type="match status" value="1"/>
</dbReference>
<evidence type="ECO:0000256" key="8">
    <source>
        <dbReference type="ARBA" id="ARBA00022912"/>
    </source>
</evidence>
<comment type="subunit">
    <text evidence="10">Homodimer.</text>
</comment>
<reference evidence="12" key="1">
    <citation type="journal article" date="2017" name="Genome Announc.">
        <title>Whole-Genome Sequence of Photobacterium damselae subsp. piscicida Strain 91-197, Isolated from Hybrid Striped Bass (Morone sp.) in the United States.</title>
        <authorList>
            <person name="Teru Y."/>
            <person name="Hikima J."/>
            <person name="Kono T."/>
            <person name="Sakai M."/>
            <person name="Takano T."/>
            <person name="Hawke J.P."/>
            <person name="Takeyama H."/>
            <person name="Aoki T."/>
        </authorList>
    </citation>
    <scope>NUCLEOTIDE SEQUENCE</scope>
    <source>
        <strain evidence="12">91-197</strain>
    </source>
</reference>
<evidence type="ECO:0000256" key="1">
    <source>
        <dbReference type="ARBA" id="ARBA00004496"/>
    </source>
</evidence>
<dbReference type="InterPro" id="IPR007439">
    <property type="entry name" value="Chemotax_Pase_CheZ"/>
</dbReference>
<evidence type="ECO:0000313" key="15">
    <source>
        <dbReference type="Proteomes" id="UP000516656"/>
    </source>
</evidence>
<dbReference type="GO" id="GO:0004721">
    <property type="term" value="F:phosphoprotein phosphatase activity"/>
    <property type="evidence" value="ECO:0007669"/>
    <property type="project" value="UniProtKB-KW"/>
</dbReference>
<dbReference type="EC" id="3.1.3.-" evidence="10"/>
<evidence type="ECO:0000256" key="7">
    <source>
        <dbReference type="ARBA" id="ARBA00022801"/>
    </source>
</evidence>
<proteinExistence type="inferred from homology"/>
<comment type="subcellular location">
    <subcellularLocation>
        <location evidence="1 10">Cytoplasm</location>
    </subcellularLocation>
</comment>
<dbReference type="SUPFAM" id="SSF75708">
    <property type="entry name" value="Chemotaxis phosphatase CheZ"/>
    <property type="match status" value="1"/>
</dbReference>
<gene>
    <name evidence="13" type="ORF">IC627_11095</name>
    <name evidence="12" type="ORF">PDPUS_1_00934</name>
</gene>
<evidence type="ECO:0000256" key="10">
    <source>
        <dbReference type="PIRNR" id="PIRNR002884"/>
    </source>
</evidence>
<name>A0A1V1VA48_PHODP</name>
<keyword evidence="8 10" id="KW-0904">Protein phosphatase</keyword>
<evidence type="ECO:0000256" key="11">
    <source>
        <dbReference type="PIRSR" id="PIRSR002884-1"/>
    </source>
</evidence>
<keyword evidence="4 10" id="KW-0963">Cytoplasm</keyword>
<dbReference type="Proteomes" id="UP000218676">
    <property type="component" value="Chromosome 1"/>
</dbReference>
<protein>
    <recommendedName>
        <fullName evidence="3 10">Protein phosphatase CheZ</fullName>
        <ecNumber evidence="10">3.1.3.-</ecNumber>
    </recommendedName>
    <alternativeName>
        <fullName evidence="9 10">Chemotaxis protein CheZ</fullName>
    </alternativeName>
</protein>
<comment type="similarity">
    <text evidence="2 10">Belongs to the CheZ family.</text>
</comment>
<comment type="function">
    <text evidence="10">Plays an important role in bacterial chemotaxis signal transduction pathway by accelerating the dephosphorylation of phosphorylated CheY (CheY-P).</text>
</comment>
<dbReference type="GO" id="GO:0005737">
    <property type="term" value="C:cytoplasm"/>
    <property type="evidence" value="ECO:0007669"/>
    <property type="project" value="UniProtKB-SubCell"/>
</dbReference>
<evidence type="ECO:0000256" key="2">
    <source>
        <dbReference type="ARBA" id="ARBA00005908"/>
    </source>
</evidence>
<feature type="site" description="Enhances dephosphorylation of CheY-P" evidence="11">
    <location>
        <position position="168"/>
    </location>
</feature>
<dbReference type="GO" id="GO:0009288">
    <property type="term" value="C:bacterial-type flagellum"/>
    <property type="evidence" value="ECO:0007669"/>
    <property type="project" value="InterPro"/>
</dbReference>
<dbReference type="EMBL" id="AP018045">
    <property type="protein sequence ID" value="BAX52308.1"/>
    <property type="molecule type" value="Genomic_DNA"/>
</dbReference>
<dbReference type="EMBL" id="CP061854">
    <property type="protein sequence ID" value="QOD55839.1"/>
    <property type="molecule type" value="Genomic_DNA"/>
</dbReference>
<dbReference type="InterPro" id="IPR050992">
    <property type="entry name" value="CheZ_family_phosphatases"/>
</dbReference>
<dbReference type="Proteomes" id="UP000516656">
    <property type="component" value="Chromosome 1"/>
</dbReference>
<accession>A0A1V1VA48</accession>
<evidence type="ECO:0000313" key="14">
    <source>
        <dbReference type="Proteomes" id="UP000218676"/>
    </source>
</evidence>
<evidence type="ECO:0000313" key="12">
    <source>
        <dbReference type="EMBL" id="BAX52308.1"/>
    </source>
</evidence>
<dbReference type="GO" id="GO:0097588">
    <property type="term" value="P:archaeal or bacterial-type flagellum-dependent cell motility"/>
    <property type="evidence" value="ECO:0007669"/>
    <property type="project" value="UniProtKB-KW"/>
</dbReference>
<evidence type="ECO:0000256" key="6">
    <source>
        <dbReference type="ARBA" id="ARBA00022779"/>
    </source>
</evidence>
<keyword evidence="5 10" id="KW-0145">Chemotaxis</keyword>
<evidence type="ECO:0000256" key="9">
    <source>
        <dbReference type="ARBA" id="ARBA00029599"/>
    </source>
</evidence>
<sequence length="240" mass="27294">MITLDQAKQLVCLLEDGQQTEANTLMQMIIAETREPMYEEVGKITRQLHDSLTHFRLDPRLNDLATNEIPDARDRLSYVIDKTEAAANKTMDAVESILPIADQLHETLLQVRPQWQRLMDGEINLAEFKLLCHDIDKLLMQVEGDNSEVRSQLTEILMAQDFQDLTGQIIRRVIALVQEVEERLIEILKAFGLEEQGPMSEAQQAERALRAEGPIVNTEKHDNVMSSQDDVDDLLSSLGF</sequence>
<evidence type="ECO:0000256" key="3">
    <source>
        <dbReference type="ARBA" id="ARBA00018484"/>
    </source>
</evidence>
<dbReference type="GO" id="GO:0050920">
    <property type="term" value="P:regulation of chemotaxis"/>
    <property type="evidence" value="ECO:0007669"/>
    <property type="project" value="InterPro"/>
</dbReference>
<evidence type="ECO:0000256" key="4">
    <source>
        <dbReference type="ARBA" id="ARBA00022490"/>
    </source>
</evidence>
<evidence type="ECO:0000256" key="5">
    <source>
        <dbReference type="ARBA" id="ARBA00022500"/>
    </source>
</evidence>
<dbReference type="PIRSF" id="PIRSF002884">
    <property type="entry name" value="CheZ"/>
    <property type="match status" value="1"/>
</dbReference>
<dbReference type="RefSeq" id="WP_086957701.1">
    <property type="nucleotide sequence ID" value="NZ_AP018045.1"/>
</dbReference>
<dbReference type="PANTHER" id="PTHR43693">
    <property type="entry name" value="PROTEIN PHOSPHATASE CHEZ"/>
    <property type="match status" value="1"/>
</dbReference>
<keyword evidence="7 10" id="KW-0378">Hydrolase</keyword>
<reference evidence="13 15" key="3">
    <citation type="submission" date="2020-09" db="EMBL/GenBank/DDBJ databases">
        <title>Complete, closed and curated genome sequences of Photobacterium damselae subsp. piscicida isolates from Australia indicate localised evolution and additional plasmid-borne pathogenicity mechanisms.</title>
        <authorList>
            <person name="Baseggio L."/>
            <person name="Silayeva O."/>
            <person name="Buller N."/>
            <person name="Landos M."/>
            <person name="Engelstaedter J."/>
            <person name="Barnes A.C."/>
        </authorList>
    </citation>
    <scope>NUCLEOTIDE SEQUENCE [LARGE SCALE GENOMIC DNA]</scope>
    <source>
        <strain evidence="13 15">AS-16-0540-1</strain>
    </source>
</reference>
<dbReference type="PANTHER" id="PTHR43693:SF1">
    <property type="entry name" value="PROTEIN PHOSPHATASE CHEZ"/>
    <property type="match status" value="1"/>
</dbReference>